<name>A0A1J5QZY5_9ZZZZ</name>
<comment type="caution">
    <text evidence="1">The sequence shown here is derived from an EMBL/GenBank/DDBJ whole genome shotgun (WGS) entry which is preliminary data.</text>
</comment>
<dbReference type="EMBL" id="MLJW01000548">
    <property type="protein sequence ID" value="OIQ85391.1"/>
    <property type="molecule type" value="Genomic_DNA"/>
</dbReference>
<evidence type="ECO:0000313" key="1">
    <source>
        <dbReference type="EMBL" id="OIQ85391.1"/>
    </source>
</evidence>
<accession>A0A1J5QZY5</accession>
<protein>
    <submittedName>
        <fullName evidence="1">Uncharacterized protein</fullName>
    </submittedName>
</protein>
<proteinExistence type="predicted"/>
<dbReference type="AlphaFoldDB" id="A0A1J5QZY5"/>
<reference evidence="1" key="1">
    <citation type="submission" date="2016-10" db="EMBL/GenBank/DDBJ databases">
        <title>Sequence of Gallionella enrichment culture.</title>
        <authorList>
            <person name="Poehlein A."/>
            <person name="Muehling M."/>
            <person name="Daniel R."/>
        </authorList>
    </citation>
    <scope>NUCLEOTIDE SEQUENCE</scope>
</reference>
<organism evidence="1">
    <name type="scientific">mine drainage metagenome</name>
    <dbReference type="NCBI Taxonomy" id="410659"/>
    <lineage>
        <taxon>unclassified sequences</taxon>
        <taxon>metagenomes</taxon>
        <taxon>ecological metagenomes</taxon>
    </lineage>
</organism>
<sequence>MLNPAVRYLLDHLKQLVPEYTQLEPFRDRNLNNWRVAGAYNCSASTAQSFILNVNPREYAGVIFAEAHHLLNQASEHRAHIFNFYNTQNEPSPSWLFVTLYYYSLYIAMAWTRVVNGGIIYLDKDSIKQYCASSSGNIYAGAGAFKAALSSDESVGKYQVEVSKCKSSHFHEAVWIAVNNEIAQAANWTLSLSASRRQTPEEEVTLRALRLFGGLNFKDALVWPSKLRNAINYRPGFSYRSIVTNNILRVGSRLRQKPFQDFETLVAYGESAKLNLKGVLHPADAPNESIDLLIAQSLILEEFIEEALLELCKSKELKSSAYSLRKRFNIKHCTIKNILTKRN</sequence>
<gene>
    <name evidence="1" type="ORF">GALL_327850</name>
</gene>